<comment type="caution">
    <text evidence="1">The sequence shown here is derived from an EMBL/GenBank/DDBJ whole genome shotgun (WGS) entry which is preliminary data.</text>
</comment>
<dbReference type="Proteomes" id="UP000749646">
    <property type="component" value="Unassembled WGS sequence"/>
</dbReference>
<evidence type="ECO:0000313" key="1">
    <source>
        <dbReference type="EMBL" id="KAF9935477.1"/>
    </source>
</evidence>
<accession>A0A9P6ILN8</accession>
<dbReference type="OrthoDB" id="2436324at2759"/>
<dbReference type="EMBL" id="JAAAHW010009876">
    <property type="protein sequence ID" value="KAF9935477.1"/>
    <property type="molecule type" value="Genomic_DNA"/>
</dbReference>
<feature type="non-terminal residue" evidence="1">
    <location>
        <position position="1"/>
    </location>
</feature>
<organism evidence="1 2">
    <name type="scientific">Modicella reniformis</name>
    <dbReference type="NCBI Taxonomy" id="1440133"/>
    <lineage>
        <taxon>Eukaryota</taxon>
        <taxon>Fungi</taxon>
        <taxon>Fungi incertae sedis</taxon>
        <taxon>Mucoromycota</taxon>
        <taxon>Mortierellomycotina</taxon>
        <taxon>Mortierellomycetes</taxon>
        <taxon>Mortierellales</taxon>
        <taxon>Mortierellaceae</taxon>
        <taxon>Modicella</taxon>
    </lineage>
</organism>
<gene>
    <name evidence="1" type="ORF">BGZ65_003369</name>
</gene>
<name>A0A9P6ILN8_9FUNG</name>
<keyword evidence="2" id="KW-1185">Reference proteome</keyword>
<dbReference type="AlphaFoldDB" id="A0A9P6ILN8"/>
<proteinExistence type="predicted"/>
<protein>
    <submittedName>
        <fullName evidence="1">Uncharacterized protein</fullName>
    </submittedName>
</protein>
<reference evidence="1" key="1">
    <citation type="journal article" date="2020" name="Fungal Divers.">
        <title>Resolving the Mortierellaceae phylogeny through synthesis of multi-gene phylogenetics and phylogenomics.</title>
        <authorList>
            <person name="Vandepol N."/>
            <person name="Liber J."/>
            <person name="Desiro A."/>
            <person name="Na H."/>
            <person name="Kennedy M."/>
            <person name="Barry K."/>
            <person name="Grigoriev I.V."/>
            <person name="Miller A.N."/>
            <person name="O'Donnell K."/>
            <person name="Stajich J.E."/>
            <person name="Bonito G."/>
        </authorList>
    </citation>
    <scope>NUCLEOTIDE SEQUENCE</scope>
    <source>
        <strain evidence="1">MES-2147</strain>
    </source>
</reference>
<sequence>RKEPLRAKLRSLQVVLKMLVGSPKISKDIDGNWVKKSAFAGKGFSENECRSCESTPTLHPKKTAPGRWQGILRFVGPLRPSGPDCYDSQKCLTRLWIPGLYPTYLPSGILSLPSWITAWSCGNVRNILQRQFDVQGASGQPLTNYLTLHIPSK</sequence>
<evidence type="ECO:0000313" key="2">
    <source>
        <dbReference type="Proteomes" id="UP000749646"/>
    </source>
</evidence>